<reference evidence="2" key="1">
    <citation type="submission" date="2021-02" db="EMBL/GenBank/DDBJ databases">
        <title>Taxonomy, biology and ecology of Rhodococcus bacteria occurring in California pistachio and other woody hosts as revealed by genome sequence analyses.</title>
        <authorList>
            <person name="Riely B."/>
            <person name="Gai Y."/>
        </authorList>
    </citation>
    <scope>NUCLEOTIDE SEQUENCE</scope>
    <source>
        <strain evidence="2">BP-295</strain>
    </source>
</reference>
<feature type="chain" id="PRO_5043363547" evidence="1">
    <location>
        <begin position="33"/>
        <end position="391"/>
    </location>
</feature>
<comment type="caution">
    <text evidence="2">The sequence shown here is derived from an EMBL/GenBank/DDBJ whole genome shotgun (WGS) entry which is preliminary data.</text>
</comment>
<dbReference type="Proteomes" id="UP001195196">
    <property type="component" value="Unassembled WGS sequence"/>
</dbReference>
<dbReference type="Gene3D" id="3.20.20.370">
    <property type="entry name" value="Glycoside hydrolase/deacetylase"/>
    <property type="match status" value="1"/>
</dbReference>
<dbReference type="SUPFAM" id="SSF88713">
    <property type="entry name" value="Glycoside hydrolase/deacetylase"/>
    <property type="match status" value="1"/>
</dbReference>
<dbReference type="PANTHER" id="PTHR45985:SF3">
    <property type="entry name" value="CHITIN DEACETYLASE-LIKE 4"/>
    <property type="match status" value="1"/>
</dbReference>
<dbReference type="InterPro" id="IPR052740">
    <property type="entry name" value="CE4"/>
</dbReference>
<evidence type="ECO:0000313" key="3">
    <source>
        <dbReference type="Proteomes" id="UP001195196"/>
    </source>
</evidence>
<dbReference type="EMBL" id="JAFFGU010000025">
    <property type="protein sequence ID" value="MBM7280568.1"/>
    <property type="molecule type" value="Genomic_DNA"/>
</dbReference>
<sequence length="391" mass="43469">MAILRGKRTITAPIVVTALTVVLAGCATSANSAVPEPIPGTSITLSPTPPPAPTRLASNVPMKRLAPGEKPPQFILFSFDGVGVSKNWDLFLRTAAESDARFTALMTGLYFLTDANKRQYRGPGYKPGEAAIAFGGSKKDVIEEITYLNRTWYNGHEMGTHFVGHFCAGTKNPGKSWTSAEWRHELAQFFRLMTQWRELNGIRTGPDLAFGPEAVKGTRTQCLEGSMKALFPALRAFDMTWDSSMPASRPGVYWPSKINGIWEFPVPYVWSPALKQRQTALDYNFWYSVNKATDRPADRARIARVVTSTYNYMLRRAYEGNRAPLVIANHLNTWNANAFNPATAAFMRRACTKPDVICATHQDVIAWMELQDPAVIKKWRSMAPVATDASR</sequence>
<dbReference type="InterPro" id="IPR011330">
    <property type="entry name" value="Glyco_hydro/deAcase_b/a-brl"/>
</dbReference>
<dbReference type="PANTHER" id="PTHR45985">
    <property type="match status" value="1"/>
</dbReference>
<proteinExistence type="predicted"/>
<protein>
    <submittedName>
        <fullName evidence="2">Polysaccharide deacetylase</fullName>
    </submittedName>
</protein>
<accession>A0AAW4GA64</accession>
<dbReference type="PROSITE" id="PS51257">
    <property type="entry name" value="PROKAR_LIPOPROTEIN"/>
    <property type="match status" value="1"/>
</dbReference>
<feature type="signal peptide" evidence="1">
    <location>
        <begin position="1"/>
        <end position="32"/>
    </location>
</feature>
<name>A0AAW4GA64_GORRU</name>
<keyword evidence="1" id="KW-0732">Signal</keyword>
<dbReference type="RefSeq" id="WP_204719036.1">
    <property type="nucleotide sequence ID" value="NZ_JAFFGU010000025.1"/>
</dbReference>
<evidence type="ECO:0000313" key="2">
    <source>
        <dbReference type="EMBL" id="MBM7280568.1"/>
    </source>
</evidence>
<dbReference type="GO" id="GO:0005975">
    <property type="term" value="P:carbohydrate metabolic process"/>
    <property type="evidence" value="ECO:0007669"/>
    <property type="project" value="InterPro"/>
</dbReference>
<gene>
    <name evidence="2" type="ORF">JTZ10_22760</name>
</gene>
<dbReference type="AlphaFoldDB" id="A0AAW4GA64"/>
<organism evidence="2 3">
    <name type="scientific">Gordonia rubripertincta</name>
    <name type="common">Rhodococcus corallinus</name>
    <dbReference type="NCBI Taxonomy" id="36822"/>
    <lineage>
        <taxon>Bacteria</taxon>
        <taxon>Bacillati</taxon>
        <taxon>Actinomycetota</taxon>
        <taxon>Actinomycetes</taxon>
        <taxon>Mycobacteriales</taxon>
        <taxon>Gordoniaceae</taxon>
        <taxon>Gordonia</taxon>
    </lineage>
</organism>
<evidence type="ECO:0000256" key="1">
    <source>
        <dbReference type="SAM" id="SignalP"/>
    </source>
</evidence>